<reference evidence="1" key="1">
    <citation type="submission" date="2018-05" db="EMBL/GenBank/DDBJ databases">
        <authorList>
            <person name="Lanie J.A."/>
            <person name="Ng W.-L."/>
            <person name="Kazmierczak K.M."/>
            <person name="Andrzejewski T.M."/>
            <person name="Davidsen T.M."/>
            <person name="Wayne K.J."/>
            <person name="Tettelin H."/>
            <person name="Glass J.I."/>
            <person name="Rusch D."/>
            <person name="Podicherti R."/>
            <person name="Tsui H.-C.T."/>
            <person name="Winkler M.E."/>
        </authorList>
    </citation>
    <scope>NUCLEOTIDE SEQUENCE</scope>
</reference>
<dbReference type="EMBL" id="UINC01084637">
    <property type="protein sequence ID" value="SVC31468.1"/>
    <property type="molecule type" value="Genomic_DNA"/>
</dbReference>
<protein>
    <recommendedName>
        <fullName evidence="2">Serine hydroxymethyltransferase-like domain-containing protein</fullName>
    </recommendedName>
</protein>
<organism evidence="1">
    <name type="scientific">marine metagenome</name>
    <dbReference type="NCBI Taxonomy" id="408172"/>
    <lineage>
        <taxon>unclassified sequences</taxon>
        <taxon>metagenomes</taxon>
        <taxon>ecological metagenomes</taxon>
    </lineage>
</organism>
<feature type="non-terminal residue" evidence="1">
    <location>
        <position position="1"/>
    </location>
</feature>
<proteinExistence type="predicted"/>
<dbReference type="AlphaFoldDB" id="A0A382L3B4"/>
<name>A0A382L3B4_9ZZZZ</name>
<evidence type="ECO:0000313" key="1">
    <source>
        <dbReference type="EMBL" id="SVC31468.1"/>
    </source>
</evidence>
<accession>A0A382L3B4</accession>
<evidence type="ECO:0008006" key="2">
    <source>
        <dbReference type="Google" id="ProtNLM"/>
    </source>
</evidence>
<sequence>VLDGLAANDVGNNGRVESEVRAKVETLCAAYPIY</sequence>
<gene>
    <name evidence="1" type="ORF">METZ01_LOCUS284322</name>
</gene>